<keyword evidence="4 7" id="KW-0418">Kinase</keyword>
<accession>F6FQ43</accession>
<dbReference type="PROSITE" id="PS00584">
    <property type="entry name" value="PFKB_KINASES_2"/>
    <property type="match status" value="1"/>
</dbReference>
<dbReference type="InterPro" id="IPR029056">
    <property type="entry name" value="Ribokinase-like"/>
</dbReference>
<evidence type="ECO:0000256" key="3">
    <source>
        <dbReference type="ARBA" id="ARBA00022741"/>
    </source>
</evidence>
<evidence type="ECO:0000259" key="6">
    <source>
        <dbReference type="Pfam" id="PF00294"/>
    </source>
</evidence>
<keyword evidence="2 7" id="KW-0808">Transferase</keyword>
<feature type="domain" description="Carbohydrate kinase PfkB" evidence="6">
    <location>
        <begin position="9"/>
        <end position="297"/>
    </location>
</feature>
<dbReference type="GO" id="GO:0005524">
    <property type="term" value="F:ATP binding"/>
    <property type="evidence" value="ECO:0007669"/>
    <property type="project" value="UniProtKB-KW"/>
</dbReference>
<comment type="similarity">
    <text evidence="1">Belongs to the carbohydrate kinase PfkB family.</text>
</comment>
<evidence type="ECO:0000256" key="1">
    <source>
        <dbReference type="ARBA" id="ARBA00010688"/>
    </source>
</evidence>
<dbReference type="PANTHER" id="PTHR43085:SF1">
    <property type="entry name" value="PSEUDOURIDINE KINASE-RELATED"/>
    <property type="match status" value="1"/>
</dbReference>
<dbReference type="PROSITE" id="PS00583">
    <property type="entry name" value="PFKB_KINASES_1"/>
    <property type="match status" value="1"/>
</dbReference>
<evidence type="ECO:0000313" key="7">
    <source>
        <dbReference type="EMBL" id="AEG44849.1"/>
    </source>
</evidence>
<evidence type="ECO:0000256" key="5">
    <source>
        <dbReference type="ARBA" id="ARBA00022840"/>
    </source>
</evidence>
<keyword evidence="8" id="KW-1185">Reference proteome</keyword>
<dbReference type="RefSeq" id="WP_013839240.1">
    <property type="nucleotide sequence ID" value="NC_015588.1"/>
</dbReference>
<dbReference type="KEGG" id="iva:Isova_2122"/>
<dbReference type="AlphaFoldDB" id="F6FQ43"/>
<keyword evidence="3" id="KW-0547">Nucleotide-binding</keyword>
<dbReference type="EMBL" id="CP002810">
    <property type="protein sequence ID" value="AEG44849.1"/>
    <property type="molecule type" value="Genomic_DNA"/>
</dbReference>
<dbReference type="GO" id="GO:0008865">
    <property type="term" value="F:fructokinase activity"/>
    <property type="evidence" value="ECO:0007669"/>
    <property type="project" value="UniProtKB-EC"/>
</dbReference>
<evidence type="ECO:0000313" key="8">
    <source>
        <dbReference type="Proteomes" id="UP000009236"/>
    </source>
</evidence>
<dbReference type="EC" id="2.7.1.4" evidence="7"/>
<evidence type="ECO:0000256" key="4">
    <source>
        <dbReference type="ARBA" id="ARBA00022777"/>
    </source>
</evidence>
<proteinExistence type="inferred from homology"/>
<keyword evidence="5" id="KW-0067">ATP-binding</keyword>
<dbReference type="SUPFAM" id="SSF53613">
    <property type="entry name" value="Ribokinase-like"/>
    <property type="match status" value="1"/>
</dbReference>
<organism evidence="8">
    <name type="scientific">Isoptericola variabilis (strain 225)</name>
    <dbReference type="NCBI Taxonomy" id="743718"/>
    <lineage>
        <taxon>Bacteria</taxon>
        <taxon>Bacillati</taxon>
        <taxon>Actinomycetota</taxon>
        <taxon>Actinomycetes</taxon>
        <taxon>Micrococcales</taxon>
        <taxon>Promicromonosporaceae</taxon>
        <taxon>Isoptericola</taxon>
    </lineage>
</organism>
<dbReference type="InterPro" id="IPR011611">
    <property type="entry name" value="PfkB_dom"/>
</dbReference>
<dbReference type="HOGENOM" id="CLU_027634_6_2_11"/>
<gene>
    <name evidence="7" type="ordered locus">Isova_2122</name>
</gene>
<name>F6FQ43_ISOV2</name>
<dbReference type="CDD" id="cd01167">
    <property type="entry name" value="bac_FRK"/>
    <property type="match status" value="1"/>
</dbReference>
<dbReference type="InterPro" id="IPR050306">
    <property type="entry name" value="PfkB_Carbo_kinase"/>
</dbReference>
<sequence length="306" mass="31607">MGTDVEFLVVGESVVDRVRTAAGQVAAHPGGSPANVAYGLGRLGNAVAFLTELGPDADGDAVRAHLESAGVRVTAASVPRTPSATAELDHHGAARYDFDIAWTLPKPSVAVRPAHVHVGSIAAYLPPGADAVETVLRERTDGATASFDPNVRPALLGDMAAVRDRTERLLALSDVVKASDEDLEWLQPGRDPLAVAREWLDAGPSLVVVTRGALGSWAVTRHGEFEVPAVRVPVADTVGAGDSCMAALLDGLWMAGLAGPGRRDALSAATTSDLRPLLERAARAAAITVSRPGAQPPTAQELSAVP</sequence>
<dbReference type="Pfam" id="PF00294">
    <property type="entry name" value="PfkB"/>
    <property type="match status" value="1"/>
</dbReference>
<protein>
    <submittedName>
        <fullName evidence="7">Fructokinase</fullName>
        <ecNumber evidence="7">2.7.1.4</ecNumber>
    </submittedName>
</protein>
<dbReference type="PANTHER" id="PTHR43085">
    <property type="entry name" value="HEXOKINASE FAMILY MEMBER"/>
    <property type="match status" value="1"/>
</dbReference>
<dbReference type="InterPro" id="IPR002173">
    <property type="entry name" value="Carboh/pur_kinase_PfkB_CS"/>
</dbReference>
<dbReference type="Gene3D" id="3.40.1190.20">
    <property type="match status" value="1"/>
</dbReference>
<evidence type="ECO:0000256" key="2">
    <source>
        <dbReference type="ARBA" id="ARBA00022679"/>
    </source>
</evidence>
<dbReference type="Proteomes" id="UP000009236">
    <property type="component" value="Chromosome"/>
</dbReference>
<reference evidence="7 8" key="1">
    <citation type="submission" date="2011-05" db="EMBL/GenBank/DDBJ databases">
        <title>Complete sequence of Isoptericola variabilis 225.</title>
        <authorList>
            <consortium name="US DOE Joint Genome Institute"/>
            <person name="Lucas S."/>
            <person name="Han J."/>
            <person name="Lapidus A."/>
            <person name="Cheng J.-F."/>
            <person name="Goodwin L."/>
            <person name="Pitluck S."/>
            <person name="Peters L."/>
            <person name="Mikhailova N."/>
            <person name="Zeytun A."/>
            <person name="Han C."/>
            <person name="Tapia R."/>
            <person name="Land M."/>
            <person name="Hauser L."/>
            <person name="Kyrpides N."/>
            <person name="Ivanova N."/>
            <person name="Pagani I."/>
            <person name="Siebers A."/>
            <person name="Allgaier M."/>
            <person name="Thelen M."/>
            <person name="Hugenholtz P."/>
            <person name="Gladden J."/>
            <person name="Woyke T."/>
        </authorList>
    </citation>
    <scope>NUCLEOTIDE SEQUENCE [LARGE SCALE GENOMIC DNA]</scope>
    <source>
        <strain evidence="8">225</strain>
    </source>
</reference>
<dbReference type="STRING" id="743718.Isova_2122"/>
<dbReference type="eggNOG" id="COG0524">
    <property type="taxonomic scope" value="Bacteria"/>
</dbReference>